<keyword evidence="2" id="KW-0472">Membrane</keyword>
<organism evidence="3 4">
    <name type="scientific">Micropruina glycogenica</name>
    <dbReference type="NCBI Taxonomy" id="75385"/>
    <lineage>
        <taxon>Bacteria</taxon>
        <taxon>Bacillati</taxon>
        <taxon>Actinomycetota</taxon>
        <taxon>Actinomycetes</taxon>
        <taxon>Propionibacteriales</taxon>
        <taxon>Nocardioidaceae</taxon>
        <taxon>Micropruina</taxon>
    </lineage>
</organism>
<evidence type="ECO:0000313" key="4">
    <source>
        <dbReference type="Proteomes" id="UP000238164"/>
    </source>
</evidence>
<dbReference type="AlphaFoldDB" id="A0A2N9JE17"/>
<gene>
    <name evidence="3" type="ORF">MPLG2_0774</name>
</gene>
<feature type="transmembrane region" description="Helical" evidence="2">
    <location>
        <begin position="116"/>
        <end position="135"/>
    </location>
</feature>
<evidence type="ECO:0000256" key="1">
    <source>
        <dbReference type="SAM" id="MobiDB-lite"/>
    </source>
</evidence>
<dbReference type="Proteomes" id="UP000238164">
    <property type="component" value="Chromosome 1"/>
</dbReference>
<protein>
    <submittedName>
        <fullName evidence="3">Uncharacterized protein</fullName>
    </submittedName>
</protein>
<name>A0A2N9JE17_9ACTN</name>
<proteinExistence type="predicted"/>
<reference evidence="3 4" key="1">
    <citation type="submission" date="2018-02" db="EMBL/GenBank/DDBJ databases">
        <authorList>
            <person name="Cohen D.B."/>
            <person name="Kent A.D."/>
        </authorList>
    </citation>
    <scope>NUCLEOTIDE SEQUENCE [LARGE SCALE GENOMIC DNA]</scope>
    <source>
        <strain evidence="3">1</strain>
    </source>
</reference>
<dbReference type="KEGG" id="mgg:MPLG2_0774"/>
<keyword evidence="4" id="KW-1185">Reference proteome</keyword>
<feature type="transmembrane region" description="Helical" evidence="2">
    <location>
        <begin position="82"/>
        <end position="104"/>
    </location>
</feature>
<keyword evidence="2" id="KW-1133">Transmembrane helix</keyword>
<evidence type="ECO:0000256" key="2">
    <source>
        <dbReference type="SAM" id="Phobius"/>
    </source>
</evidence>
<feature type="region of interest" description="Disordered" evidence="1">
    <location>
        <begin position="186"/>
        <end position="206"/>
    </location>
</feature>
<sequence>MPRMSCCPTLRRPSCAHPLALLFTVLPGLWTLVRAVGLATLLGKLRAARTWENRLRDPSTSAQVPPLGGHLISAQRLTTAKAAWHTVALGLATGALLLLTLAAFRGALPVEDERGRLGPGLALFTVLVGSVWLFAIRQLCVTRRRWRVERLSASSTDRPAAPAERRTATTVPALTVHLAGPVAGPASYCSSTTTTSWTPRWPAPTG</sequence>
<accession>A0A2N9JE17</accession>
<keyword evidence="2" id="KW-0812">Transmembrane</keyword>
<evidence type="ECO:0000313" key="3">
    <source>
        <dbReference type="EMBL" id="SPD85810.1"/>
    </source>
</evidence>
<feature type="compositionally biased region" description="Low complexity" evidence="1">
    <location>
        <begin position="186"/>
        <end position="200"/>
    </location>
</feature>
<dbReference type="EMBL" id="LT985188">
    <property type="protein sequence ID" value="SPD85810.1"/>
    <property type="molecule type" value="Genomic_DNA"/>
</dbReference>